<feature type="chain" id="PRO_5009913653" evidence="1">
    <location>
        <begin position="20"/>
        <end position="232"/>
    </location>
</feature>
<dbReference type="Gene3D" id="2.60.40.2130">
    <property type="entry name" value="F-spondin domain"/>
    <property type="match status" value="1"/>
</dbReference>
<dbReference type="OrthoDB" id="264824at2"/>
<organism evidence="3 4">
    <name type="scientific">Ferrimonas marina</name>
    <dbReference type="NCBI Taxonomy" id="299255"/>
    <lineage>
        <taxon>Bacteria</taxon>
        <taxon>Pseudomonadati</taxon>
        <taxon>Pseudomonadota</taxon>
        <taxon>Gammaproteobacteria</taxon>
        <taxon>Alteromonadales</taxon>
        <taxon>Ferrimonadaceae</taxon>
        <taxon>Ferrimonas</taxon>
    </lineage>
</organism>
<dbReference type="AlphaFoldDB" id="A0A1M5S7N3"/>
<dbReference type="NCBIfam" id="NF038123">
    <property type="entry name" value="NF038123_dom"/>
    <property type="match status" value="1"/>
</dbReference>
<reference evidence="4" key="1">
    <citation type="submission" date="2016-11" db="EMBL/GenBank/DDBJ databases">
        <authorList>
            <person name="Varghese N."/>
            <person name="Submissions S."/>
        </authorList>
    </citation>
    <scope>NUCLEOTIDE SEQUENCE [LARGE SCALE GENOMIC DNA]</scope>
    <source>
        <strain evidence="4">DSM 16917</strain>
    </source>
</reference>
<keyword evidence="4" id="KW-1185">Reference proteome</keyword>
<proteinExistence type="predicted"/>
<sequence>MNLRALTLATLVAAPLSQAQTLTIDVTNLTQGVYFTPLLLTAHDAQYNLFRVGEAAIPELQAMAEGGDIAGLVTIADSIGAVSAANPAEGLLGPAMTTQAVLEDVVAGSVLSVTAMVLPSNDGFVGLDSWTVPEEPGTYMVYLNAYDAGTEANDELLIEGGGAPGMAGMPAIPGDFGGTGGTGVTTEEPNATVHIHRGTLGDTDPAGGLSDADARIHRWLNPVARLTITVAE</sequence>
<dbReference type="InterPro" id="IPR009465">
    <property type="entry name" value="Spondin_N"/>
</dbReference>
<evidence type="ECO:0000313" key="4">
    <source>
        <dbReference type="Proteomes" id="UP000184268"/>
    </source>
</evidence>
<dbReference type="EMBL" id="FQXG01000002">
    <property type="protein sequence ID" value="SHH34642.1"/>
    <property type="molecule type" value="Genomic_DNA"/>
</dbReference>
<dbReference type="RefSeq" id="WP_067663051.1">
    <property type="nucleotide sequence ID" value="NZ_FQXG01000002.1"/>
</dbReference>
<evidence type="ECO:0000259" key="2">
    <source>
        <dbReference type="Pfam" id="PF06468"/>
    </source>
</evidence>
<feature type="signal peptide" evidence="1">
    <location>
        <begin position="1"/>
        <end position="19"/>
    </location>
</feature>
<feature type="domain" description="Spondin" evidence="2">
    <location>
        <begin position="34"/>
        <end position="152"/>
    </location>
</feature>
<keyword evidence="1" id="KW-0732">Signal</keyword>
<dbReference type="InterPro" id="IPR038678">
    <property type="entry name" value="Spondin_N_sf"/>
</dbReference>
<accession>A0A1M5S7N3</accession>
<dbReference type="STRING" id="299255.SAMN02745129_1904"/>
<dbReference type="Proteomes" id="UP000184268">
    <property type="component" value="Unassembled WGS sequence"/>
</dbReference>
<name>A0A1M5S7N3_9GAMM</name>
<evidence type="ECO:0000256" key="1">
    <source>
        <dbReference type="SAM" id="SignalP"/>
    </source>
</evidence>
<evidence type="ECO:0000313" key="3">
    <source>
        <dbReference type="EMBL" id="SHH34642.1"/>
    </source>
</evidence>
<dbReference type="Pfam" id="PF06468">
    <property type="entry name" value="Spond_N"/>
    <property type="match status" value="1"/>
</dbReference>
<protein>
    <submittedName>
        <fullName evidence="3">Spondin_N</fullName>
    </submittedName>
</protein>
<gene>
    <name evidence="3" type="ORF">SAMN02745129_1904</name>
</gene>